<evidence type="ECO:0000256" key="1">
    <source>
        <dbReference type="SAM" id="SignalP"/>
    </source>
</evidence>
<feature type="chain" id="PRO_5040747730" evidence="1">
    <location>
        <begin position="17"/>
        <end position="103"/>
    </location>
</feature>
<gene>
    <name evidence="2" type="ORF">OS493_012674</name>
</gene>
<dbReference type="Proteomes" id="UP001163046">
    <property type="component" value="Unassembled WGS sequence"/>
</dbReference>
<comment type="caution">
    <text evidence="2">The sequence shown here is derived from an EMBL/GenBank/DDBJ whole genome shotgun (WGS) entry which is preliminary data.</text>
</comment>
<protein>
    <submittedName>
        <fullName evidence="2">Uncharacterized protein</fullName>
    </submittedName>
</protein>
<evidence type="ECO:0000313" key="2">
    <source>
        <dbReference type="EMBL" id="KAJ7379914.1"/>
    </source>
</evidence>
<feature type="signal peptide" evidence="1">
    <location>
        <begin position="1"/>
        <end position="16"/>
    </location>
</feature>
<organism evidence="2 3">
    <name type="scientific">Desmophyllum pertusum</name>
    <dbReference type="NCBI Taxonomy" id="174260"/>
    <lineage>
        <taxon>Eukaryota</taxon>
        <taxon>Metazoa</taxon>
        <taxon>Cnidaria</taxon>
        <taxon>Anthozoa</taxon>
        <taxon>Hexacorallia</taxon>
        <taxon>Scleractinia</taxon>
        <taxon>Caryophylliina</taxon>
        <taxon>Caryophylliidae</taxon>
        <taxon>Desmophyllum</taxon>
    </lineage>
</organism>
<keyword evidence="1" id="KW-0732">Signal</keyword>
<name>A0A9W9ZH55_9CNID</name>
<accession>A0A9W9ZH55</accession>
<sequence>MRFVFAILLISILVLCQPDVSLSCDRANWWSSFDRAGWSVCPKENTYLTGFWRNDPNLLNNGIHLLEEGKCCPASDARFDNQPSCVNTDWTRTLDGLFRCLSC</sequence>
<keyword evidence="3" id="KW-1185">Reference proteome</keyword>
<dbReference type="EMBL" id="MU826355">
    <property type="protein sequence ID" value="KAJ7379914.1"/>
    <property type="molecule type" value="Genomic_DNA"/>
</dbReference>
<dbReference type="AlphaFoldDB" id="A0A9W9ZH55"/>
<dbReference type="OrthoDB" id="5958684at2759"/>
<proteinExistence type="predicted"/>
<reference evidence="2" key="1">
    <citation type="submission" date="2023-01" db="EMBL/GenBank/DDBJ databases">
        <title>Genome assembly of the deep-sea coral Lophelia pertusa.</title>
        <authorList>
            <person name="Herrera S."/>
            <person name="Cordes E."/>
        </authorList>
    </citation>
    <scope>NUCLEOTIDE SEQUENCE</scope>
    <source>
        <strain evidence="2">USNM1676648</strain>
        <tissue evidence="2">Polyp</tissue>
    </source>
</reference>
<evidence type="ECO:0000313" key="3">
    <source>
        <dbReference type="Proteomes" id="UP001163046"/>
    </source>
</evidence>